<gene>
    <name evidence="1" type="ORF">D6D10_01384</name>
</gene>
<organism evidence="1 2">
    <name type="scientific">Aureobasidium pullulans</name>
    <name type="common">Black yeast</name>
    <name type="synonym">Pullularia pullulans</name>
    <dbReference type="NCBI Taxonomy" id="5580"/>
    <lineage>
        <taxon>Eukaryota</taxon>
        <taxon>Fungi</taxon>
        <taxon>Dikarya</taxon>
        <taxon>Ascomycota</taxon>
        <taxon>Pezizomycotina</taxon>
        <taxon>Dothideomycetes</taxon>
        <taxon>Dothideomycetidae</taxon>
        <taxon>Dothideales</taxon>
        <taxon>Saccotheciaceae</taxon>
        <taxon>Aureobasidium</taxon>
    </lineage>
</organism>
<dbReference type="AlphaFoldDB" id="A0A4S9F6C1"/>
<proteinExistence type="predicted"/>
<evidence type="ECO:0000313" key="2">
    <source>
        <dbReference type="Proteomes" id="UP000308953"/>
    </source>
</evidence>
<dbReference type="PANTHER" id="PTHR42085">
    <property type="entry name" value="F-BOX DOMAIN-CONTAINING PROTEIN"/>
    <property type="match status" value="1"/>
</dbReference>
<protein>
    <recommendedName>
        <fullName evidence="3">F-box domain-containing protein</fullName>
    </recommendedName>
</protein>
<reference evidence="1 2" key="1">
    <citation type="submission" date="2018-10" db="EMBL/GenBank/DDBJ databases">
        <title>Fifty Aureobasidium pullulans genomes reveal a recombining polyextremotolerant generalist.</title>
        <authorList>
            <person name="Gostincar C."/>
            <person name="Turk M."/>
            <person name="Zajc J."/>
            <person name="Gunde-Cimerman N."/>
        </authorList>
    </citation>
    <scope>NUCLEOTIDE SEQUENCE [LARGE SCALE GENOMIC DNA]</scope>
    <source>
        <strain evidence="1 2">EXF-9785</strain>
    </source>
</reference>
<accession>A0A4S9F6C1</accession>
<evidence type="ECO:0000313" key="1">
    <source>
        <dbReference type="EMBL" id="THX43111.1"/>
    </source>
</evidence>
<evidence type="ECO:0008006" key="3">
    <source>
        <dbReference type="Google" id="ProtNLM"/>
    </source>
</evidence>
<dbReference type="Proteomes" id="UP000308953">
    <property type="component" value="Unassembled WGS sequence"/>
</dbReference>
<dbReference type="PANTHER" id="PTHR42085:SF2">
    <property type="entry name" value="F-BOX DOMAIN-CONTAINING PROTEIN"/>
    <property type="match status" value="1"/>
</dbReference>
<sequence>MPPDPGSGVATAIQRQGADPEVISTPFRFLDLPAEIRLRILKYALTDGTRASTVDLYRDGLAPHSVPSTDLNAVPSPSSSTKPNVRLLLTNRQINAEGTPILYSKNTFSTCPSALERFTKAVGAANRQHISSIHINGATTEPYFAGEWSRSLKEYIGLKRLRLNVLPRVYYWRQFAIGPRIDLPGAWVLPALLPVIKMLCRREGSENAARKIIEVLPFKGCDSHELYVWSVIPCIHCCHHARFFEEYKVAEDDFWSDIPKRYAEAKELARREKQFAERLVDLM</sequence>
<dbReference type="InterPro" id="IPR038883">
    <property type="entry name" value="AN11006-like"/>
</dbReference>
<name>A0A4S9F6C1_AURPU</name>
<dbReference type="EMBL" id="QZAV01000014">
    <property type="protein sequence ID" value="THX43111.1"/>
    <property type="molecule type" value="Genomic_DNA"/>
</dbReference>
<comment type="caution">
    <text evidence="1">The sequence shown here is derived from an EMBL/GenBank/DDBJ whole genome shotgun (WGS) entry which is preliminary data.</text>
</comment>